<feature type="domain" description="SWIM-type" evidence="4">
    <location>
        <begin position="143"/>
        <end position="183"/>
    </location>
</feature>
<feature type="region of interest" description="Disordered" evidence="2">
    <location>
        <begin position="208"/>
        <end position="234"/>
    </location>
</feature>
<dbReference type="InterPro" id="IPR019080">
    <property type="entry name" value="YqaJ_viral_recombinase"/>
</dbReference>
<evidence type="ECO:0000259" key="3">
    <source>
        <dbReference type="PROSITE" id="PS50800"/>
    </source>
</evidence>
<dbReference type="OrthoDB" id="9974584at2759"/>
<dbReference type="GO" id="GO:0008270">
    <property type="term" value="F:zinc ion binding"/>
    <property type="evidence" value="ECO:0007669"/>
    <property type="project" value="UniProtKB-KW"/>
</dbReference>
<dbReference type="AlphaFoldDB" id="A0A1S3I117"/>
<dbReference type="InterPro" id="IPR036361">
    <property type="entry name" value="SAP_dom_sf"/>
</dbReference>
<dbReference type="SMART" id="SM00513">
    <property type="entry name" value="SAP"/>
    <property type="match status" value="1"/>
</dbReference>
<evidence type="ECO:0000256" key="2">
    <source>
        <dbReference type="SAM" id="MobiDB-lite"/>
    </source>
</evidence>
<evidence type="ECO:0000313" key="6">
    <source>
        <dbReference type="RefSeq" id="XP_013391521.1"/>
    </source>
</evidence>
<organism evidence="5 6">
    <name type="scientific">Lingula anatina</name>
    <name type="common">Brachiopod</name>
    <name type="synonym">Lingula unguis</name>
    <dbReference type="NCBI Taxonomy" id="7574"/>
    <lineage>
        <taxon>Eukaryota</taxon>
        <taxon>Metazoa</taxon>
        <taxon>Spiralia</taxon>
        <taxon>Lophotrochozoa</taxon>
        <taxon>Brachiopoda</taxon>
        <taxon>Linguliformea</taxon>
        <taxon>Lingulata</taxon>
        <taxon>Lingulida</taxon>
        <taxon>Linguloidea</taxon>
        <taxon>Lingulidae</taxon>
        <taxon>Lingula</taxon>
    </lineage>
</organism>
<dbReference type="Pfam" id="PF09588">
    <property type="entry name" value="YqaJ"/>
    <property type="match status" value="1"/>
</dbReference>
<keyword evidence="1" id="KW-0479">Metal-binding</keyword>
<dbReference type="GO" id="GO:0006281">
    <property type="term" value="P:DNA repair"/>
    <property type="evidence" value="ECO:0007669"/>
    <property type="project" value="UniProtKB-ARBA"/>
</dbReference>
<dbReference type="Proteomes" id="UP000085678">
    <property type="component" value="Unplaced"/>
</dbReference>
<dbReference type="Gene3D" id="3.90.320.10">
    <property type="match status" value="1"/>
</dbReference>
<dbReference type="InParanoid" id="A0A1S3I117"/>
<keyword evidence="1" id="KW-0862">Zinc</keyword>
<dbReference type="SUPFAM" id="SSF52980">
    <property type="entry name" value="Restriction endonuclease-like"/>
    <property type="match status" value="1"/>
</dbReference>
<protein>
    <submittedName>
        <fullName evidence="6">Uncharacterized protein LOC106159688</fullName>
    </submittedName>
</protein>
<keyword evidence="5" id="KW-1185">Reference proteome</keyword>
<dbReference type="KEGG" id="lak:106159688"/>
<dbReference type="CDD" id="cd22343">
    <property type="entry name" value="PDDEXK_lambda_exonuclease-like"/>
    <property type="match status" value="1"/>
</dbReference>
<dbReference type="GeneID" id="106159688"/>
<dbReference type="RefSeq" id="XP_013391521.1">
    <property type="nucleotide sequence ID" value="XM_013536067.1"/>
</dbReference>
<dbReference type="PROSITE" id="PS50800">
    <property type="entry name" value="SAP"/>
    <property type="match status" value="1"/>
</dbReference>
<dbReference type="PROSITE" id="PS50966">
    <property type="entry name" value="ZF_SWIM"/>
    <property type="match status" value="1"/>
</dbReference>
<name>A0A1S3I117_LINAN</name>
<evidence type="ECO:0000256" key="1">
    <source>
        <dbReference type="PROSITE-ProRule" id="PRU00325"/>
    </source>
</evidence>
<dbReference type="PANTHER" id="PTHR46609">
    <property type="entry name" value="EXONUCLEASE, PHAGE-TYPE/RECB, C-TERMINAL DOMAIN-CONTAINING PROTEIN"/>
    <property type="match status" value="1"/>
</dbReference>
<proteinExistence type="predicted"/>
<sequence>MELGHASLTVNELKRKLLECGALTTGRKCELIERLDAYERNANFSEEPIFVPKPDFVEWPNTGFKTLRQEHSEQLPAIFLGPIEGYFLHHQVAERTVKDIKALEKGRRLLQSNRILTVSVCFNKPSTFLTGIVRAAMKKKVSYNIKLKLGNQGEPVNSHCECPGGMGPHGTCKHVASVLLLLVQLTSTGELALTGSCTDVLQTFHKPKKAHTGSPKKAHDIGGSADHRFQDPRPAKYRNKAGYNDYVRNLTFHFTSVSRIDVATRYAYPKANLQAAVMDHDYCQVPWTEYIVDRGNDVEEQAAKDIERSTVQQGKSAIWHKEREWRITASRFGEITAATEKRDMNKLCESLLTPKPLHTPAIRHGQDYEKIAIRKFEESQNLKVEQCGLFICLEAPYLGATPDGLIGVDGILEVKCPYKGRNMTVGTGPNFPFIECVSGAFRLKKTHKYYAQVQGQLFITKRSFCYFVVFTFKDLFVELIHSDTEYFSTCILPRLTLFYEKHYRKYVAASL</sequence>
<keyword evidence="1" id="KW-0863">Zinc-finger</keyword>
<dbReference type="Gene3D" id="1.10.720.30">
    <property type="entry name" value="SAP domain"/>
    <property type="match status" value="1"/>
</dbReference>
<dbReference type="InterPro" id="IPR051703">
    <property type="entry name" value="NF-kappa-B_Signaling_Reg"/>
</dbReference>
<dbReference type="InterPro" id="IPR003034">
    <property type="entry name" value="SAP_dom"/>
</dbReference>
<evidence type="ECO:0000313" key="5">
    <source>
        <dbReference type="Proteomes" id="UP000085678"/>
    </source>
</evidence>
<dbReference type="PANTHER" id="PTHR46609:SF8">
    <property type="entry name" value="YQAJ VIRAL RECOMBINASE DOMAIN-CONTAINING PROTEIN"/>
    <property type="match status" value="1"/>
</dbReference>
<dbReference type="InterPro" id="IPR007527">
    <property type="entry name" value="Znf_SWIM"/>
</dbReference>
<dbReference type="InterPro" id="IPR011335">
    <property type="entry name" value="Restrct_endonuc-II-like"/>
</dbReference>
<dbReference type="InterPro" id="IPR011604">
    <property type="entry name" value="PDDEXK-like_dom_sf"/>
</dbReference>
<reference evidence="6" key="1">
    <citation type="submission" date="2025-08" db="UniProtKB">
        <authorList>
            <consortium name="RefSeq"/>
        </authorList>
    </citation>
    <scope>IDENTIFICATION</scope>
    <source>
        <tissue evidence="6">Gonads</tissue>
    </source>
</reference>
<evidence type="ECO:0000259" key="4">
    <source>
        <dbReference type="PROSITE" id="PS50966"/>
    </source>
</evidence>
<feature type="compositionally biased region" description="Basic and acidic residues" evidence="2">
    <location>
        <begin position="217"/>
        <end position="234"/>
    </location>
</feature>
<accession>A0A1S3I117</accession>
<gene>
    <name evidence="6" type="primary">LOC106159688</name>
</gene>
<feature type="domain" description="SAP" evidence="3">
    <location>
        <begin position="5"/>
        <end position="39"/>
    </location>
</feature>